<dbReference type="AlphaFoldDB" id="A0AAP2DFB9"/>
<organism evidence="3 4">
    <name type="scientific">Chryseosolibacter histidini</name>
    <dbReference type="NCBI Taxonomy" id="2782349"/>
    <lineage>
        <taxon>Bacteria</taxon>
        <taxon>Pseudomonadati</taxon>
        <taxon>Bacteroidota</taxon>
        <taxon>Cytophagia</taxon>
        <taxon>Cytophagales</taxon>
        <taxon>Chryseotaleaceae</taxon>
        <taxon>Chryseosolibacter</taxon>
    </lineage>
</organism>
<dbReference type="Gene3D" id="3.30.530.20">
    <property type="match status" value="1"/>
</dbReference>
<dbReference type="CDD" id="cd07814">
    <property type="entry name" value="SRPBCC_CalC_Aha1-like"/>
    <property type="match status" value="1"/>
</dbReference>
<proteinExistence type="inferred from homology"/>
<dbReference type="EMBL" id="JAHESF010000001">
    <property type="protein sequence ID" value="MBT1695356.1"/>
    <property type="molecule type" value="Genomic_DNA"/>
</dbReference>
<dbReference type="RefSeq" id="WP_254158918.1">
    <property type="nucleotide sequence ID" value="NZ_JAHESF010000001.1"/>
</dbReference>
<keyword evidence="4" id="KW-1185">Reference proteome</keyword>
<name>A0AAP2DFB9_9BACT</name>
<feature type="domain" description="Activator of Hsp90 ATPase homologue 1/2-like C-terminal" evidence="2">
    <location>
        <begin position="15"/>
        <end position="129"/>
    </location>
</feature>
<gene>
    <name evidence="3" type="ORF">KK083_00620</name>
</gene>
<evidence type="ECO:0000313" key="3">
    <source>
        <dbReference type="EMBL" id="MBT1695356.1"/>
    </source>
</evidence>
<protein>
    <submittedName>
        <fullName evidence="3">SRPBCC domain-containing protein</fullName>
    </submittedName>
</protein>
<comment type="similarity">
    <text evidence="1">Belongs to the AHA1 family.</text>
</comment>
<dbReference type="InterPro" id="IPR023393">
    <property type="entry name" value="START-like_dom_sf"/>
</dbReference>
<evidence type="ECO:0000256" key="1">
    <source>
        <dbReference type="ARBA" id="ARBA00006817"/>
    </source>
</evidence>
<evidence type="ECO:0000259" key="2">
    <source>
        <dbReference type="Pfam" id="PF08327"/>
    </source>
</evidence>
<comment type="caution">
    <text evidence="3">The sequence shown here is derived from an EMBL/GenBank/DDBJ whole genome shotgun (WGS) entry which is preliminary data.</text>
</comment>
<sequence>MKTQDFTTTISVDRTPEEVFRALSNVRGWWNNMAIGASEKLGDEFETYFANVHYSKQKLVEVIPGKKMVWLVTDSQLSFLTDKTEWTGTKISFEIARNGDKTELRLTHVGLMPKVECYDVCSTSWDQYLQYSLLPLITEGRGKPGFPPEN</sequence>
<accession>A0AAP2DFB9</accession>
<dbReference type="SUPFAM" id="SSF55961">
    <property type="entry name" value="Bet v1-like"/>
    <property type="match status" value="1"/>
</dbReference>
<dbReference type="Pfam" id="PF08327">
    <property type="entry name" value="AHSA1"/>
    <property type="match status" value="1"/>
</dbReference>
<evidence type="ECO:0000313" key="4">
    <source>
        <dbReference type="Proteomes" id="UP001319200"/>
    </source>
</evidence>
<reference evidence="3 4" key="1">
    <citation type="submission" date="2021-05" db="EMBL/GenBank/DDBJ databases">
        <title>A Polyphasic approach of four new species of the genus Ohtaekwangia: Ohtaekwangia histidinii sp. nov., Ohtaekwangia cretensis sp. nov., Ohtaekwangia indiensis sp. nov., Ohtaekwangia reichenbachii sp. nov. from diverse environment.</title>
        <authorList>
            <person name="Octaviana S."/>
        </authorList>
    </citation>
    <scope>NUCLEOTIDE SEQUENCE [LARGE SCALE GENOMIC DNA]</scope>
    <source>
        <strain evidence="3 4">PWU4</strain>
    </source>
</reference>
<dbReference type="InterPro" id="IPR013538">
    <property type="entry name" value="ASHA1/2-like_C"/>
</dbReference>
<dbReference type="Proteomes" id="UP001319200">
    <property type="component" value="Unassembled WGS sequence"/>
</dbReference>